<reference evidence="6 7" key="1">
    <citation type="submission" date="2015-01" db="EMBL/GenBank/DDBJ databases">
        <title>The Genome Sequence of Cladophialophora immunda CBS83496.</title>
        <authorList>
            <consortium name="The Broad Institute Genomics Platform"/>
            <person name="Cuomo C."/>
            <person name="de Hoog S."/>
            <person name="Gorbushina A."/>
            <person name="Stielow B."/>
            <person name="Teixiera M."/>
            <person name="Abouelleil A."/>
            <person name="Chapman S.B."/>
            <person name="Priest M."/>
            <person name="Young S.K."/>
            <person name="Wortman J."/>
            <person name="Nusbaum C."/>
            <person name="Birren B."/>
        </authorList>
    </citation>
    <scope>NUCLEOTIDE SEQUENCE [LARGE SCALE GENOMIC DNA]</scope>
    <source>
        <strain evidence="6 7">CBS 83496</strain>
    </source>
</reference>
<evidence type="ECO:0000313" key="7">
    <source>
        <dbReference type="Proteomes" id="UP000054466"/>
    </source>
</evidence>
<evidence type="ECO:0008006" key="8">
    <source>
        <dbReference type="Google" id="ProtNLM"/>
    </source>
</evidence>
<feature type="compositionally biased region" description="Acidic residues" evidence="5">
    <location>
        <begin position="700"/>
        <end position="724"/>
    </location>
</feature>
<name>A0A0D1Z3B2_9EURO</name>
<evidence type="ECO:0000256" key="3">
    <source>
        <dbReference type="PROSITE-ProRule" id="PRU00023"/>
    </source>
</evidence>
<sequence length="1909" mass="215181">MTITFTSWIRISSINHPVVPSIAFTNQLRVVWCGSCTCLHSDLFSSPVSPFSIVRFHPQPNPSRRFSTTTTAMSMELPPLPVPVSDFLSYVDKKPETQAGVAEAVEPFKAYESKLREIYAQQPDHPAALANHLVPVFKDAPISVRARDLTQESDAEKDKYLLALPREARRTDGSPATTQTLKDFRTNFNLFSESSLVDLDWSNVVCAGSAVVTSLLPVGAPHNESKRALRAYYHEKLAPASDVDLFLYGLNEKQAIEKIRQIETKIRDSILAETTTIRTKNAITIVSEYPTRHVQIVLRLYKSISEILTGFDVDCSCVAYDGRQVWASPRALAAFMTQVNTIDLTRRSPSYENRLSKYSHRGFEVGFPTIDRSRIDPTIFERSFSRVQGLARLLVLEKLPHPNDRDTYLAKRRAERGRPALPWNARIRHELPGNVKDAQPDDVAEWVEEDEVSNYHTVTIPYGPKYNAKRVEKLLFTKDLLLNAEWNKPKDRETQLHRHPAFFGSVNDVLHDCCGYCPEPTTDADFAALEEEGKIYISGDVTFLKDDPGRQAIGSFNPITDNDWTEMAYVGNTTRLCQAIVDLDLDAVRDWFSASEVVDVNRRDPAGRTPLHLAVMCSTPEIVQCLIEHGARLVSRLYNGMTALHLAAHRGEVQMVKDILDKSNANEEQEALKEDARKEARRNAAKDSQEVDNDKHDLGESDSADSEDFEDEDEDEDEDEEDAMTEGSFVKVDRVSETQDPEDKEGPDVYDVDVLAWDSPLSPLHLAILGGHMDVVKVLVDNYDADVLLPVKIVDEYNRKHAKAAILTICLALELPLQQANETVKGLLALRASCTQADMNHISALHYAVNSAKTLIVQTMHSAEPSNFANAINFIAISGFWTQPTVDTPLLTAIRTGKPELVEDLVRMGAKPHIDFETFAQAYKRSFDRASDDPQEVKKVFQKYVEQPVILALKHELVDFVIQLIEKGEEVNALTTSAYQYLEAPYRSWGPSPKSLLDLVRDRISSLEEYLSPEPRKLEQPAALKKDDEYLSSFEEGSYCHWTAFHDLQDAKSIHQRQMRQYKEEVETKDRSTEVGKEAKDAAIKATIAKLRDLERKLDKKGAKAFSDLYPKETSEEQTQQRPNYYFGANSFSNDPYETKISFKVPDLTSEKKAKYIELFEAVWKGDLDTVKSICLTGANPLQVAVMDLRGFSPFSIATIRGHYELAQLIVEIAKIQYQPSDESKTYRYVLGTDEEYDGDSECSDNSDGTEHSARVRVVAELVDETFTVNDVAAVANNVKSRVSPTVMTSWTCQIAHALENVMNKRQVRHVFGGIHAQNVYINDQSNQSWAWFNAVFERTSQVNRWSLIRFAIFVNNIDLLKFIIKVGNTLAGEKDEDDLHVITISKADFDLAVRLGRVEIIGEMIKSTGFGFPLQKVFQKSGIQLDEKPKYYQGLSVYGKKRQDWAEAGRRGYNVKQVESDVGVPLLAATIEGNLKTTEYFMSDTPLRHYLEFAETFKEDKRIQALAKAKGGIRGTLDAWLSTRNNLALHIGVLSPPKKDGTQPCFDFLLEKMTNALEVRSSDGKTPLHLAFEIGRYYAAKKLIAVGAKQVTKDNLGRNILHTVLGTIPTDNPALLDSVLKILDQNIVAALLHERCSSVVSTGNTPLALFLGRITDGGWEESLKLILALSGGKDLEKMDGAGDYPLHSVVRRGHQELVKFIVEYRPGLLYWENATGMTVCDVVTTAYLQYQIDNPPKLDNTSERSIKDVLAHKFLEDSESDSGKDEIPDAAGRSRQWQMYRLIDSLMVKYPAKRKLVALHDANEVAKRLALQQQKQNEANRRRERLGMNARNWRYREHSQDAGDAGEADNGRDEVAQYLNQAKNFTKWDEMVWRKVEAKEMTGWGGQDIEMEYRRRGSDASVFDETQA</sequence>
<feature type="compositionally biased region" description="Acidic residues" evidence="5">
    <location>
        <begin position="739"/>
        <end position="748"/>
    </location>
</feature>
<evidence type="ECO:0000256" key="4">
    <source>
        <dbReference type="SAM" id="Coils"/>
    </source>
</evidence>
<keyword evidence="1" id="KW-0677">Repeat</keyword>
<dbReference type="VEuPathDB" id="FungiDB:PV07_12462"/>
<feature type="repeat" description="ANK" evidence="3">
    <location>
        <begin position="606"/>
        <end position="633"/>
    </location>
</feature>
<dbReference type="HOGENOM" id="CLU_003548_0_0_1"/>
<feature type="repeat" description="ANK" evidence="3">
    <location>
        <begin position="1564"/>
        <end position="1596"/>
    </location>
</feature>
<feature type="repeat" description="ANK" evidence="3">
    <location>
        <begin position="759"/>
        <end position="782"/>
    </location>
</feature>
<proteinExistence type="predicted"/>
<dbReference type="Pfam" id="PF12796">
    <property type="entry name" value="Ank_2"/>
    <property type="match status" value="1"/>
</dbReference>
<evidence type="ECO:0000313" key="6">
    <source>
        <dbReference type="EMBL" id="KIW22141.1"/>
    </source>
</evidence>
<dbReference type="RefSeq" id="XP_016242357.1">
    <property type="nucleotide sequence ID" value="XM_016399989.1"/>
</dbReference>
<dbReference type="InterPro" id="IPR036770">
    <property type="entry name" value="Ankyrin_rpt-contain_sf"/>
</dbReference>
<dbReference type="Proteomes" id="UP000054466">
    <property type="component" value="Unassembled WGS sequence"/>
</dbReference>
<feature type="compositionally biased region" description="Basic and acidic residues" evidence="5">
    <location>
        <begin position="666"/>
        <end position="699"/>
    </location>
</feature>
<dbReference type="EMBL" id="KN847048">
    <property type="protein sequence ID" value="KIW22141.1"/>
    <property type="molecule type" value="Genomic_DNA"/>
</dbReference>
<dbReference type="STRING" id="569365.A0A0D1Z3B2"/>
<dbReference type="PROSITE" id="PS50297">
    <property type="entry name" value="ANK_REP_REGION"/>
    <property type="match status" value="4"/>
</dbReference>
<dbReference type="SUPFAM" id="SSF48403">
    <property type="entry name" value="Ankyrin repeat"/>
    <property type="match status" value="3"/>
</dbReference>
<feature type="repeat" description="ANK" evidence="3">
    <location>
        <begin position="639"/>
        <end position="671"/>
    </location>
</feature>
<organism evidence="6 7">
    <name type="scientific">Cladophialophora immunda</name>
    <dbReference type="NCBI Taxonomy" id="569365"/>
    <lineage>
        <taxon>Eukaryota</taxon>
        <taxon>Fungi</taxon>
        <taxon>Dikarya</taxon>
        <taxon>Ascomycota</taxon>
        <taxon>Pezizomycotina</taxon>
        <taxon>Eurotiomycetes</taxon>
        <taxon>Chaetothyriomycetidae</taxon>
        <taxon>Chaetothyriales</taxon>
        <taxon>Herpotrichiellaceae</taxon>
        <taxon>Cladophialophora</taxon>
    </lineage>
</organism>
<dbReference type="SMART" id="SM00248">
    <property type="entry name" value="ANK"/>
    <property type="match status" value="11"/>
</dbReference>
<dbReference type="InterPro" id="IPR002110">
    <property type="entry name" value="Ankyrin_rpt"/>
</dbReference>
<keyword evidence="4" id="KW-0175">Coiled coil</keyword>
<protein>
    <recommendedName>
        <fullName evidence="8">Ankyrin repeat protein</fullName>
    </recommendedName>
</protein>
<dbReference type="PANTHER" id="PTHR24198:SF165">
    <property type="entry name" value="ANKYRIN REPEAT-CONTAINING PROTEIN-RELATED"/>
    <property type="match status" value="1"/>
</dbReference>
<dbReference type="PROSITE" id="PS50088">
    <property type="entry name" value="ANK_REPEAT"/>
    <property type="match status" value="4"/>
</dbReference>
<dbReference type="Pfam" id="PF00023">
    <property type="entry name" value="Ank"/>
    <property type="match status" value="1"/>
</dbReference>
<evidence type="ECO:0000256" key="5">
    <source>
        <dbReference type="SAM" id="MobiDB-lite"/>
    </source>
</evidence>
<dbReference type="PANTHER" id="PTHR24198">
    <property type="entry name" value="ANKYRIN REPEAT AND PROTEIN KINASE DOMAIN-CONTAINING PROTEIN"/>
    <property type="match status" value="1"/>
</dbReference>
<feature type="coiled-coil region" evidence="4">
    <location>
        <begin position="1045"/>
        <end position="1104"/>
    </location>
</feature>
<feature type="region of interest" description="Disordered" evidence="5">
    <location>
        <begin position="666"/>
        <end position="748"/>
    </location>
</feature>
<gene>
    <name evidence="6" type="ORF">PV07_12462</name>
</gene>
<evidence type="ECO:0000256" key="1">
    <source>
        <dbReference type="ARBA" id="ARBA00022737"/>
    </source>
</evidence>
<accession>A0A0D1Z3B2</accession>
<evidence type="ECO:0000256" key="2">
    <source>
        <dbReference type="ARBA" id="ARBA00023043"/>
    </source>
</evidence>
<dbReference type="Gene3D" id="1.25.40.20">
    <property type="entry name" value="Ankyrin repeat-containing domain"/>
    <property type="match status" value="3"/>
</dbReference>
<dbReference type="OrthoDB" id="539213at2759"/>
<dbReference type="GeneID" id="27351656"/>
<keyword evidence="2 3" id="KW-0040">ANK repeat</keyword>
<keyword evidence="7" id="KW-1185">Reference proteome</keyword>